<dbReference type="EMBL" id="UINC01192216">
    <property type="protein sequence ID" value="SVE07244.1"/>
    <property type="molecule type" value="Genomic_DNA"/>
</dbReference>
<accession>A0A383AHV6</accession>
<proteinExistence type="predicted"/>
<dbReference type="AlphaFoldDB" id="A0A383AHV6"/>
<dbReference type="PROSITE" id="PS51257">
    <property type="entry name" value="PROKAR_LIPOPROTEIN"/>
    <property type="match status" value="1"/>
</dbReference>
<protein>
    <submittedName>
        <fullName evidence="1">Uncharacterized protein</fullName>
    </submittedName>
</protein>
<sequence length="63" mass="6843">MRNIILICGLLIMAISCDEIFNPDEPDNQITEQADTEGNIVVINNSGQKLVLYDGGSPVKIVP</sequence>
<evidence type="ECO:0000313" key="1">
    <source>
        <dbReference type="EMBL" id="SVE07244.1"/>
    </source>
</evidence>
<feature type="non-terminal residue" evidence="1">
    <location>
        <position position="63"/>
    </location>
</feature>
<reference evidence="1" key="1">
    <citation type="submission" date="2018-05" db="EMBL/GenBank/DDBJ databases">
        <authorList>
            <person name="Lanie J.A."/>
            <person name="Ng W.-L."/>
            <person name="Kazmierczak K.M."/>
            <person name="Andrzejewski T.M."/>
            <person name="Davidsen T.M."/>
            <person name="Wayne K.J."/>
            <person name="Tettelin H."/>
            <person name="Glass J.I."/>
            <person name="Rusch D."/>
            <person name="Podicherti R."/>
            <person name="Tsui H.-C.T."/>
            <person name="Winkler M.E."/>
        </authorList>
    </citation>
    <scope>NUCLEOTIDE SEQUENCE</scope>
</reference>
<gene>
    <name evidence="1" type="ORF">METZ01_LOCUS460098</name>
</gene>
<organism evidence="1">
    <name type="scientific">marine metagenome</name>
    <dbReference type="NCBI Taxonomy" id="408172"/>
    <lineage>
        <taxon>unclassified sequences</taxon>
        <taxon>metagenomes</taxon>
        <taxon>ecological metagenomes</taxon>
    </lineage>
</organism>
<name>A0A383AHV6_9ZZZZ</name>